<dbReference type="GO" id="GO:0005886">
    <property type="term" value="C:plasma membrane"/>
    <property type="evidence" value="ECO:0007669"/>
    <property type="project" value="TreeGrafter"/>
</dbReference>
<feature type="domain" description="DUF7046" evidence="2">
    <location>
        <begin position="43"/>
        <end position="80"/>
    </location>
</feature>
<proteinExistence type="predicted"/>
<name>A0A6D2J399_9BRAS</name>
<keyword evidence="1" id="KW-0732">Signal</keyword>
<feature type="signal peptide" evidence="1">
    <location>
        <begin position="1"/>
        <end position="21"/>
    </location>
</feature>
<dbReference type="Pfam" id="PF23080">
    <property type="entry name" value="DUF7046"/>
    <property type="match status" value="1"/>
</dbReference>
<gene>
    <name evidence="3" type="ORF">MERR_LOCUS18892</name>
</gene>
<evidence type="ECO:0000313" key="4">
    <source>
        <dbReference type="Proteomes" id="UP000467841"/>
    </source>
</evidence>
<dbReference type="InterPro" id="IPR055474">
    <property type="entry name" value="DUF7046"/>
</dbReference>
<reference evidence="3" key="1">
    <citation type="submission" date="2020-01" db="EMBL/GenBank/DDBJ databases">
        <authorList>
            <person name="Mishra B."/>
        </authorList>
    </citation>
    <scope>NUCLEOTIDE SEQUENCE [LARGE SCALE GENOMIC DNA]</scope>
</reference>
<dbReference type="EMBL" id="CACVBM020001108">
    <property type="protein sequence ID" value="CAA7031657.1"/>
    <property type="molecule type" value="Genomic_DNA"/>
</dbReference>
<keyword evidence="4" id="KW-1185">Reference proteome</keyword>
<evidence type="ECO:0000313" key="3">
    <source>
        <dbReference type="EMBL" id="CAA7031657.1"/>
    </source>
</evidence>
<accession>A0A6D2J399</accession>
<dbReference type="AlphaFoldDB" id="A0A6D2J399"/>
<dbReference type="Proteomes" id="UP000467841">
    <property type="component" value="Unassembled WGS sequence"/>
</dbReference>
<dbReference type="PANTHER" id="PTHR31149">
    <property type="entry name" value="EXPRESSED PROTEIN"/>
    <property type="match status" value="1"/>
</dbReference>
<evidence type="ECO:0000256" key="1">
    <source>
        <dbReference type="SAM" id="SignalP"/>
    </source>
</evidence>
<protein>
    <recommendedName>
        <fullName evidence="2">DUF7046 domain-containing protein</fullName>
    </recommendedName>
</protein>
<comment type="caution">
    <text evidence="3">The sequence shown here is derived from an EMBL/GenBank/DDBJ whole genome shotgun (WGS) entry which is preliminary data.</text>
</comment>
<dbReference type="OrthoDB" id="1937889at2759"/>
<organism evidence="3 4">
    <name type="scientific">Microthlaspi erraticum</name>
    <dbReference type="NCBI Taxonomy" id="1685480"/>
    <lineage>
        <taxon>Eukaryota</taxon>
        <taxon>Viridiplantae</taxon>
        <taxon>Streptophyta</taxon>
        <taxon>Embryophyta</taxon>
        <taxon>Tracheophyta</taxon>
        <taxon>Spermatophyta</taxon>
        <taxon>Magnoliopsida</taxon>
        <taxon>eudicotyledons</taxon>
        <taxon>Gunneridae</taxon>
        <taxon>Pentapetalae</taxon>
        <taxon>rosids</taxon>
        <taxon>malvids</taxon>
        <taxon>Brassicales</taxon>
        <taxon>Brassicaceae</taxon>
        <taxon>Coluteocarpeae</taxon>
        <taxon>Microthlaspi</taxon>
    </lineage>
</organism>
<evidence type="ECO:0000259" key="2">
    <source>
        <dbReference type="Pfam" id="PF23080"/>
    </source>
</evidence>
<sequence>MIIERLLAVTVILFYFHRSRGGVHIEKTLHSGHASYKVSIATDFLDIWEDATLSIKREDYSIKCNNDLIVAEKFSASTAVDK</sequence>
<feature type="chain" id="PRO_5025486611" description="DUF7046 domain-containing protein" evidence="1">
    <location>
        <begin position="22"/>
        <end position="82"/>
    </location>
</feature>
<dbReference type="PANTHER" id="PTHR31149:SF10">
    <property type="entry name" value="OS05G0100900 PROTEIN"/>
    <property type="match status" value="1"/>
</dbReference>